<dbReference type="Proteomes" id="UP000470470">
    <property type="component" value="Unassembled WGS sequence"/>
</dbReference>
<name>A0A7K3WEY2_9ACTN</name>
<evidence type="ECO:0000313" key="3">
    <source>
        <dbReference type="Proteomes" id="UP000470470"/>
    </source>
</evidence>
<dbReference type="AlphaFoldDB" id="A0A7K3WEY2"/>
<comment type="caution">
    <text evidence="2">The sequence shown here is derived from an EMBL/GenBank/DDBJ whole genome shotgun (WGS) entry which is preliminary data.</text>
</comment>
<sequence length="51" mass="5664">MWAQRQRDGEPVARCTVERLMWTADLRGVRRGYAGPAPRSPAPVPTAAATW</sequence>
<accession>A0A7K3WEY2</accession>
<evidence type="ECO:0000313" key="2">
    <source>
        <dbReference type="EMBL" id="NEL55051.1"/>
    </source>
</evidence>
<evidence type="ECO:0000256" key="1">
    <source>
        <dbReference type="SAM" id="MobiDB-lite"/>
    </source>
</evidence>
<gene>
    <name evidence="2" type="ORF">G1H19_13700</name>
</gene>
<protein>
    <submittedName>
        <fullName evidence="2">Transposase</fullName>
    </submittedName>
</protein>
<organism evidence="2 3">
    <name type="scientific">Goekera deserti</name>
    <dbReference type="NCBI Taxonomy" id="2497753"/>
    <lineage>
        <taxon>Bacteria</taxon>
        <taxon>Bacillati</taxon>
        <taxon>Actinomycetota</taxon>
        <taxon>Actinomycetes</taxon>
        <taxon>Geodermatophilales</taxon>
        <taxon>Geodermatophilaceae</taxon>
        <taxon>Goekera</taxon>
    </lineage>
</organism>
<proteinExistence type="predicted"/>
<reference evidence="2 3" key="1">
    <citation type="submission" date="2020-02" db="EMBL/GenBank/DDBJ databases">
        <title>The whole genome sequence of CPCC 205119.</title>
        <authorList>
            <person name="Jiang Z."/>
        </authorList>
    </citation>
    <scope>NUCLEOTIDE SEQUENCE [LARGE SCALE GENOMIC DNA]</scope>
    <source>
        <strain evidence="2 3">CPCC 205119</strain>
    </source>
</reference>
<dbReference type="EMBL" id="JAAGWK010000019">
    <property type="protein sequence ID" value="NEL55051.1"/>
    <property type="molecule type" value="Genomic_DNA"/>
</dbReference>
<keyword evidence="3" id="KW-1185">Reference proteome</keyword>
<feature type="region of interest" description="Disordered" evidence="1">
    <location>
        <begin position="32"/>
        <end position="51"/>
    </location>
</feature>